<dbReference type="Gene3D" id="3.40.50.1580">
    <property type="entry name" value="Nucleoside phosphorylase domain"/>
    <property type="match status" value="1"/>
</dbReference>
<gene>
    <name evidence="2" type="ORF">BJP36_20310</name>
</gene>
<dbReference type="GO" id="GO:0009116">
    <property type="term" value="P:nucleoside metabolic process"/>
    <property type="evidence" value="ECO:0007669"/>
    <property type="project" value="InterPro"/>
</dbReference>
<reference evidence="3" key="1">
    <citation type="submission" date="2016-10" db="EMBL/GenBank/DDBJ databases">
        <title>Comparative genomics uncovers the prolific and rare metabolic potential of the cyanobacterial genus Moorea.</title>
        <authorList>
            <person name="Leao T."/>
            <person name="Castelao G."/>
            <person name="Korobeynikov A."/>
            <person name="Monroe E.A."/>
            <person name="Podell S."/>
            <person name="Glukhov E."/>
            <person name="Allen E."/>
            <person name="Gerwick W.H."/>
            <person name="Gerwick L."/>
        </authorList>
    </citation>
    <scope>NUCLEOTIDE SEQUENCE [LARGE SCALE GENOMIC DNA]</scope>
    <source>
        <strain evidence="3">JHB</strain>
    </source>
</reference>
<dbReference type="GO" id="GO:0005829">
    <property type="term" value="C:cytosol"/>
    <property type="evidence" value="ECO:0007669"/>
    <property type="project" value="TreeGrafter"/>
</dbReference>
<dbReference type="Proteomes" id="UP000176944">
    <property type="component" value="Chromosome"/>
</dbReference>
<dbReference type="GO" id="GO:0008930">
    <property type="term" value="F:methylthioadenosine nucleosidase activity"/>
    <property type="evidence" value="ECO:0007669"/>
    <property type="project" value="TreeGrafter"/>
</dbReference>
<evidence type="ECO:0000313" key="2">
    <source>
        <dbReference type="EMBL" id="AOY81901.1"/>
    </source>
</evidence>
<evidence type="ECO:0000313" key="3">
    <source>
        <dbReference type="Proteomes" id="UP000176944"/>
    </source>
</evidence>
<dbReference type="PANTHER" id="PTHR46832:SF1">
    <property type="entry name" value="5'-METHYLTHIOADENOSINE_S-ADENOSYLHOMOCYSTEINE NUCLEOSIDASE"/>
    <property type="match status" value="1"/>
</dbReference>
<organism evidence="2 3">
    <name type="scientific">Moorena producens (strain JHB)</name>
    <dbReference type="NCBI Taxonomy" id="1454205"/>
    <lineage>
        <taxon>Bacteria</taxon>
        <taxon>Bacillati</taxon>
        <taxon>Cyanobacteriota</taxon>
        <taxon>Cyanophyceae</taxon>
        <taxon>Coleofasciculales</taxon>
        <taxon>Coleofasciculaceae</taxon>
        <taxon>Moorena</taxon>
    </lineage>
</organism>
<dbReference type="PANTHER" id="PTHR46832">
    <property type="entry name" value="5'-METHYLTHIOADENOSINE/S-ADENOSYLHOMOCYSTEINE NUCLEOSIDASE"/>
    <property type="match status" value="1"/>
</dbReference>
<dbReference type="GO" id="GO:0019284">
    <property type="term" value="P:L-methionine salvage from S-adenosylmethionine"/>
    <property type="evidence" value="ECO:0007669"/>
    <property type="project" value="TreeGrafter"/>
</dbReference>
<sequence length="251" mass="27443">MNLSQATIPVTIILVPQGAEYQAICRGINQITGRPLPRILSIPIGAEPVTQYLETWLQTTTNFPKHSQPQVLLMGLCGSLSPNYSVGDIVVYNDCVAIDRNQDRPEPLVQQCCSQLTSLVQQQLGKKANLVRGLSSDRIIWSSLEKRQLGQSYQADVVDMEGFATLSVLNAKGFAVAMVRVISDDSYYNIPDLTSAISADGSLKPLPLAMGMLKQPIAATRLIRGSLRGLKVLEELSIRLFSNRQASTTEV</sequence>
<proteinExistence type="predicted"/>
<dbReference type="InterPro" id="IPR000845">
    <property type="entry name" value="Nucleoside_phosphorylase_d"/>
</dbReference>
<name>A0A1D9G2X5_MOOP1</name>
<accession>A0A1D9G2X5</accession>
<dbReference type="EMBL" id="CP017708">
    <property type="protein sequence ID" value="AOY81901.1"/>
    <property type="molecule type" value="Genomic_DNA"/>
</dbReference>
<evidence type="ECO:0000259" key="1">
    <source>
        <dbReference type="Pfam" id="PF01048"/>
    </source>
</evidence>
<protein>
    <submittedName>
        <fullName evidence="2">Phosphorylase</fullName>
    </submittedName>
</protein>
<dbReference type="AlphaFoldDB" id="A0A1D9G2X5"/>
<feature type="domain" description="Nucleoside phosphorylase" evidence="1">
    <location>
        <begin position="70"/>
        <end position="184"/>
    </location>
</feature>
<dbReference type="GO" id="GO:0008782">
    <property type="term" value="F:adenosylhomocysteine nucleosidase activity"/>
    <property type="evidence" value="ECO:0007669"/>
    <property type="project" value="TreeGrafter"/>
</dbReference>
<dbReference type="Pfam" id="PF01048">
    <property type="entry name" value="PNP_UDP_1"/>
    <property type="match status" value="1"/>
</dbReference>
<dbReference type="InterPro" id="IPR035994">
    <property type="entry name" value="Nucleoside_phosphorylase_sf"/>
</dbReference>
<dbReference type="SUPFAM" id="SSF53167">
    <property type="entry name" value="Purine and uridine phosphorylases"/>
    <property type="match status" value="1"/>
</dbReference>